<organism evidence="3 4">
    <name type="scientific">Neisseria elongata subsp. glycolytica ATCC 29315</name>
    <dbReference type="NCBI Taxonomy" id="546263"/>
    <lineage>
        <taxon>Bacteria</taxon>
        <taxon>Pseudomonadati</taxon>
        <taxon>Pseudomonadota</taxon>
        <taxon>Betaproteobacteria</taxon>
        <taxon>Neisseriales</taxon>
        <taxon>Neisseriaceae</taxon>
        <taxon>Neisseria</taxon>
    </lineage>
</organism>
<feature type="transmembrane region" description="Helical" evidence="1">
    <location>
        <begin position="25"/>
        <end position="47"/>
    </location>
</feature>
<feature type="transmembrane region" description="Helical" evidence="1">
    <location>
        <begin position="153"/>
        <end position="173"/>
    </location>
</feature>
<evidence type="ECO:0000256" key="1">
    <source>
        <dbReference type="SAM" id="Phobius"/>
    </source>
</evidence>
<reference evidence="2 5" key="3">
    <citation type="journal article" date="2015" name="PLoS Genet.">
        <title>Common Cell Shape Evolution of Two Nasopharyngeal Pathogens.</title>
        <authorList>
            <person name="Veyrier F.J."/>
            <person name="Biais N."/>
            <person name="Morales P."/>
            <person name="Belkacem N."/>
            <person name="Guilhen C."/>
            <person name="Ranjeva S."/>
            <person name="Sismeiro O."/>
            <person name="Pehau-Arnaudet G."/>
            <person name="Rocha E.P."/>
            <person name="Werts C."/>
            <person name="Taha M.K."/>
            <person name="Boneca I.G."/>
        </authorList>
    </citation>
    <scope>NUCLEOTIDE SEQUENCE [LARGE SCALE GENOMIC DNA]</scope>
    <source>
        <strain evidence="2 5">ATCC 29315</strain>
    </source>
</reference>
<keyword evidence="1" id="KW-0472">Membrane</keyword>
<evidence type="ECO:0000313" key="4">
    <source>
        <dbReference type="Proteomes" id="UP000005536"/>
    </source>
</evidence>
<proteinExistence type="predicted"/>
<dbReference type="Proteomes" id="UP000005536">
    <property type="component" value="Unassembled WGS sequence"/>
</dbReference>
<evidence type="ECO:0000313" key="2">
    <source>
        <dbReference type="EMBL" id="AJE18437.1"/>
    </source>
</evidence>
<dbReference type="EMBL" id="CP007726">
    <property type="protein sequence ID" value="AJE18437.1"/>
    <property type="molecule type" value="Genomic_DNA"/>
</dbReference>
<reference evidence="3 4" key="1">
    <citation type="submission" date="2010-02" db="EMBL/GenBank/DDBJ databases">
        <authorList>
            <person name="Weinstock G."/>
            <person name="Sodergren E."/>
            <person name="Clifton S."/>
            <person name="Fulton L."/>
            <person name="Fulton B."/>
            <person name="Courtney L."/>
            <person name="Fronick C."/>
            <person name="Harrison M."/>
            <person name="Strong C."/>
            <person name="Farmer C."/>
            <person name="Delahaunty K."/>
            <person name="Markovic C."/>
            <person name="Hall O."/>
            <person name="Minx P."/>
            <person name="Tomlinson C."/>
            <person name="Mitreva M."/>
            <person name="Nelson J."/>
            <person name="Hou S."/>
            <person name="Wollam A."/>
            <person name="Pepin K.H."/>
            <person name="Johnson M."/>
            <person name="Bhonagiri V."/>
            <person name="Zhang X."/>
            <person name="Suruliraj S."/>
            <person name="Warren W."/>
            <person name="Chinwalla A."/>
            <person name="Mardis E.R."/>
            <person name="Wilson R.K."/>
        </authorList>
    </citation>
    <scope>NUCLEOTIDE SEQUENCE [LARGE SCALE GENOMIC DNA]</scope>
    <source>
        <strain evidence="3 4">ATCC 29315</strain>
    </source>
</reference>
<dbReference type="RefSeq" id="WP_003774068.1">
    <property type="nucleotide sequence ID" value="NZ_CP007726.1"/>
</dbReference>
<dbReference type="HOGENOM" id="CLU_1198748_0_0_4"/>
<gene>
    <name evidence="3" type="ORF">NEIELOOT_02357</name>
    <name evidence="2" type="ORF">NELON_05710</name>
</gene>
<keyword evidence="1" id="KW-0812">Transmembrane</keyword>
<sequence length="242" mass="27787">MAKKPQQDFMAESLLLRFLSTPVRWLKILCLAVLILFGSSILLQSYFHQNDLLEQELTATVRMGSRSLWQQWAQPDGRNTESSGTGFNLTISRTVYQALSTVLYDWIPINYLLSAEADDPGYTAKERFLEPNRRHLERFDQALRIISLRLGNAVFFAMFALYLAVPALTDGFIQRRIRQENASRESAGIYHRAKYWRTGILSAGLLAYLSWPIATSPLWLMLPVGVLEAMIYLQAKFLKKYL</sequence>
<dbReference type="Pfam" id="PF14348">
    <property type="entry name" value="DtrJ-like"/>
    <property type="match status" value="1"/>
</dbReference>
<name>D4DTF2_NEIEG</name>
<dbReference type="InterPro" id="IPR022266">
    <property type="entry name" value="DtrJ-like"/>
</dbReference>
<dbReference type="KEGG" id="nel:NELON_05710"/>
<accession>D4DTF2</accession>
<evidence type="ECO:0000313" key="3">
    <source>
        <dbReference type="EMBL" id="EFE48886.1"/>
    </source>
</evidence>
<dbReference type="Proteomes" id="UP000031392">
    <property type="component" value="Chromosome"/>
</dbReference>
<dbReference type="EMBL" id="ADBF01000232">
    <property type="protein sequence ID" value="EFE48886.1"/>
    <property type="molecule type" value="Genomic_DNA"/>
</dbReference>
<reference evidence="5" key="2">
    <citation type="submission" date="2014-05" db="EMBL/GenBank/DDBJ databases">
        <title>Complete Genome sequence of Neisseria elongata subsp. glycolytica.</title>
        <authorList>
            <person name="Veyrier F.J."/>
            <person name="Taha M.-K."/>
        </authorList>
    </citation>
    <scope>NUCLEOTIDE SEQUENCE [LARGE SCALE GENOMIC DNA]</scope>
    <source>
        <strain evidence="5">ATCC 29315</strain>
    </source>
</reference>
<evidence type="ECO:0000313" key="5">
    <source>
        <dbReference type="Proteomes" id="UP000031392"/>
    </source>
</evidence>
<dbReference type="AlphaFoldDB" id="D4DTF2"/>
<protein>
    <submittedName>
        <fullName evidence="2">Conjugal transfer protein TraD</fullName>
    </submittedName>
</protein>
<keyword evidence="1" id="KW-1133">Transmembrane helix</keyword>
<keyword evidence="5" id="KW-1185">Reference proteome</keyword>
<feature type="transmembrane region" description="Helical" evidence="1">
    <location>
        <begin position="194"/>
        <end position="211"/>
    </location>
</feature>
<dbReference type="STRING" id="546263.NELON_05710"/>
<dbReference type="PATRIC" id="fig|546263.7.peg.1222"/>